<dbReference type="Proteomes" id="UP000433483">
    <property type="component" value="Unassembled WGS sequence"/>
</dbReference>
<dbReference type="AlphaFoldDB" id="A0A6A3Y4M7"/>
<evidence type="ECO:0000313" key="2">
    <source>
        <dbReference type="EMBL" id="KAE9212057.1"/>
    </source>
</evidence>
<gene>
    <name evidence="2" type="ORF">PF005_g10753</name>
</gene>
<evidence type="ECO:0000313" key="3">
    <source>
        <dbReference type="Proteomes" id="UP000433483"/>
    </source>
</evidence>
<evidence type="ECO:0000256" key="1">
    <source>
        <dbReference type="SAM" id="MobiDB-lite"/>
    </source>
</evidence>
<name>A0A6A3Y4M7_9STRA</name>
<accession>A0A6A3Y4M7</accession>
<dbReference type="EMBL" id="QXGB01000519">
    <property type="protein sequence ID" value="KAE9212057.1"/>
    <property type="molecule type" value="Genomic_DNA"/>
</dbReference>
<proteinExistence type="predicted"/>
<feature type="compositionally biased region" description="Low complexity" evidence="1">
    <location>
        <begin position="27"/>
        <end position="67"/>
    </location>
</feature>
<protein>
    <submittedName>
        <fullName evidence="2">Uncharacterized protein</fullName>
    </submittedName>
</protein>
<sequence>MTERISYWKCLPTPPSLPPAAAPLPPSHSLDATLPSLRLSSSSSPARSSQLTRSSRPARAPLPRASPTAGSLLRALELVGHRVDRAATLHTGHIELSDAEVQTDDEAVGYLNRRAAQIERDPEKLAQYLFDAASARMQTRLSEHPLLLVERPFALPEEDIVLPRYFDRQLT</sequence>
<comment type="caution">
    <text evidence="2">The sequence shown here is derived from an EMBL/GenBank/DDBJ whole genome shotgun (WGS) entry which is preliminary data.</text>
</comment>
<dbReference type="OrthoDB" id="10445053at2759"/>
<reference evidence="2 3" key="1">
    <citation type="submission" date="2018-08" db="EMBL/GenBank/DDBJ databases">
        <title>Genomic investigation of the strawberry pathogen Phytophthora fragariae indicates pathogenicity is determined by transcriptional variation in three key races.</title>
        <authorList>
            <person name="Adams T.M."/>
            <person name="Armitage A.D."/>
            <person name="Sobczyk M.K."/>
            <person name="Bates H.J."/>
            <person name="Dunwell J.M."/>
            <person name="Nellist C.F."/>
            <person name="Harrison R.J."/>
        </authorList>
    </citation>
    <scope>NUCLEOTIDE SEQUENCE [LARGE SCALE GENOMIC DNA]</scope>
    <source>
        <strain evidence="2 3">NOV-27</strain>
    </source>
</reference>
<keyword evidence="3" id="KW-1185">Reference proteome</keyword>
<organism evidence="2 3">
    <name type="scientific">Phytophthora fragariae</name>
    <dbReference type="NCBI Taxonomy" id="53985"/>
    <lineage>
        <taxon>Eukaryota</taxon>
        <taxon>Sar</taxon>
        <taxon>Stramenopiles</taxon>
        <taxon>Oomycota</taxon>
        <taxon>Peronosporomycetes</taxon>
        <taxon>Peronosporales</taxon>
        <taxon>Peronosporaceae</taxon>
        <taxon>Phytophthora</taxon>
    </lineage>
</organism>
<feature type="region of interest" description="Disordered" evidence="1">
    <location>
        <begin position="19"/>
        <end position="67"/>
    </location>
</feature>